<keyword evidence="2 6" id="KW-0808">Transferase</keyword>
<sequence>MPLAVLRQHVVSLLCYALRLPFACFNLVERWLRRRAWREPRRIVLIKPCCLGDLLMTTPLLEVLRAAYPQAHITYVAGSWSKVVPEHHPAVDTVLDCGTVGIPGRYRFSEYLRLARFLRRQRFDLALVLDRSPMLTLLPWLAGIPRRVGPDSLGRGFALTDRVPAPVSPTTLRHQAELYLDLARALGLPLPRVHMRFVPTSEERLQARALLSSRAGGDDEPRLQVALLPGGGSNPGMTLTAKRWPVERYRELARRLIKELDARVLLVGGPEDRALNEEVMAGLTAPPTRLLNLAGQTSFGELAAIFEQCALFIGNDSSPMHLATAVGIPVIALFGPTSPEEYGPYPLDEAHHVALWQHPRGEPCFFLGRMRACQECTCMQALTVEMVWQAVRQLLPSPERGGIR</sequence>
<evidence type="ECO:0000256" key="2">
    <source>
        <dbReference type="ARBA" id="ARBA00022679"/>
    </source>
</evidence>
<evidence type="ECO:0000256" key="1">
    <source>
        <dbReference type="ARBA" id="ARBA00022676"/>
    </source>
</evidence>
<dbReference type="EC" id="2.4.99.24" evidence="4"/>
<evidence type="ECO:0000256" key="4">
    <source>
        <dbReference type="ARBA" id="ARBA00044042"/>
    </source>
</evidence>
<keyword evidence="1" id="KW-0328">Glycosyltransferase</keyword>
<dbReference type="AlphaFoldDB" id="A0A455T605"/>
<dbReference type="EMBL" id="AP019377">
    <property type="protein sequence ID" value="BBH94879.1"/>
    <property type="molecule type" value="Genomic_DNA"/>
</dbReference>
<dbReference type="Gene3D" id="3.40.50.2000">
    <property type="entry name" value="Glycogen Phosphorylase B"/>
    <property type="match status" value="2"/>
</dbReference>
<dbReference type="InterPro" id="IPR051199">
    <property type="entry name" value="LPS_LOS_Heptosyltrfase"/>
</dbReference>
<dbReference type="GO" id="GO:0008713">
    <property type="term" value="F:ADP-heptose-lipopolysaccharide heptosyltransferase activity"/>
    <property type="evidence" value="ECO:0007669"/>
    <property type="project" value="UniProtKB-EC"/>
</dbReference>
<dbReference type="PANTHER" id="PTHR30160:SF1">
    <property type="entry name" value="LIPOPOLYSACCHARIDE 1,2-N-ACETYLGLUCOSAMINETRANSFERASE-RELATED"/>
    <property type="match status" value="1"/>
</dbReference>
<dbReference type="GO" id="GO:0009244">
    <property type="term" value="P:lipopolysaccharide core region biosynthetic process"/>
    <property type="evidence" value="ECO:0007669"/>
    <property type="project" value="TreeGrafter"/>
</dbReference>
<organism evidence="6">
    <name type="scientific">Thermogemmatispora argillosa</name>
    <dbReference type="NCBI Taxonomy" id="2045280"/>
    <lineage>
        <taxon>Bacteria</taxon>
        <taxon>Bacillati</taxon>
        <taxon>Chloroflexota</taxon>
        <taxon>Ktedonobacteria</taxon>
        <taxon>Thermogemmatisporales</taxon>
        <taxon>Thermogemmatisporaceae</taxon>
        <taxon>Thermogemmatispora</taxon>
    </lineage>
</organism>
<accession>A0A455T605</accession>
<proteinExistence type="inferred from homology"/>
<evidence type="ECO:0000256" key="3">
    <source>
        <dbReference type="ARBA" id="ARBA00043995"/>
    </source>
</evidence>
<evidence type="ECO:0000256" key="5">
    <source>
        <dbReference type="ARBA" id="ARBA00047503"/>
    </source>
</evidence>
<comment type="similarity">
    <text evidence="3">Belongs to the glycosyltransferase 9 family.</text>
</comment>
<name>A0A455T605_9CHLR</name>
<dbReference type="InterPro" id="IPR011910">
    <property type="entry name" value="RfaF"/>
</dbReference>
<dbReference type="InterPro" id="IPR002201">
    <property type="entry name" value="Glyco_trans_9"/>
</dbReference>
<protein>
    <recommendedName>
        <fullName evidence="4">lipopolysaccharide heptosyltransferase II</fullName>
        <ecNumber evidence="4">2.4.99.24</ecNumber>
    </recommendedName>
</protein>
<reference evidence="6" key="1">
    <citation type="submission" date="2018-12" db="EMBL/GenBank/DDBJ databases">
        <title>Novel natural products biosynthetic potential of the class Ktedonobacteria.</title>
        <authorList>
            <person name="Zheng Y."/>
            <person name="Saitou A."/>
            <person name="Wang C.M."/>
            <person name="Toyoda A."/>
            <person name="Minakuchi Y."/>
            <person name="Sekiguchi Y."/>
            <person name="Ueda K."/>
            <person name="Takano H."/>
            <person name="Sakai Y."/>
            <person name="Yokota A."/>
            <person name="Yabe S."/>
        </authorList>
    </citation>
    <scope>NUCLEOTIDE SEQUENCE</scope>
    <source>
        <strain evidence="6">A3-2</strain>
    </source>
</reference>
<dbReference type="SUPFAM" id="SSF53756">
    <property type="entry name" value="UDP-Glycosyltransferase/glycogen phosphorylase"/>
    <property type="match status" value="1"/>
</dbReference>
<dbReference type="NCBIfam" id="TIGR02195">
    <property type="entry name" value="heptsyl_trn_II"/>
    <property type="match status" value="1"/>
</dbReference>
<evidence type="ECO:0000313" key="6">
    <source>
        <dbReference type="EMBL" id="BBH94879.1"/>
    </source>
</evidence>
<comment type="catalytic activity">
    <reaction evidence="5">
        <text>an L-alpha-D-Hep-(1-&gt;5)-[alpha-Kdo-(2-&gt;4)]-alpha-Kdo-(2-&gt;6)-lipid A + ADP-L-glycero-beta-D-manno-heptose = an L-alpha-D-Hep-(1-&gt;3)-L-alpha-D-Hep-(1-&gt;5)-[alpha-Kdo-(2-&gt;4)]-alpha-Kdo-(2-&gt;6)-lipid A + ADP + H(+)</text>
        <dbReference type="Rhea" id="RHEA:74071"/>
        <dbReference type="ChEBI" id="CHEBI:15378"/>
        <dbReference type="ChEBI" id="CHEBI:61506"/>
        <dbReference type="ChEBI" id="CHEBI:193068"/>
        <dbReference type="ChEBI" id="CHEBI:193069"/>
        <dbReference type="ChEBI" id="CHEBI:456216"/>
        <dbReference type="EC" id="2.4.99.24"/>
    </reaction>
</comment>
<gene>
    <name evidence="6" type="ORF">KTA_30780</name>
</gene>
<dbReference type="Pfam" id="PF01075">
    <property type="entry name" value="Glyco_transf_9"/>
    <property type="match status" value="1"/>
</dbReference>
<dbReference type="GO" id="GO:0005829">
    <property type="term" value="C:cytosol"/>
    <property type="evidence" value="ECO:0007669"/>
    <property type="project" value="TreeGrafter"/>
</dbReference>
<dbReference type="PANTHER" id="PTHR30160">
    <property type="entry name" value="TETRAACYLDISACCHARIDE 4'-KINASE-RELATED"/>
    <property type="match status" value="1"/>
</dbReference>
<dbReference type="CDD" id="cd03789">
    <property type="entry name" value="GT9_LPS_heptosyltransferase"/>
    <property type="match status" value="1"/>
</dbReference>